<proteinExistence type="predicted"/>
<dbReference type="PANTHER" id="PTHR41259:SF1">
    <property type="entry name" value="DOUBLE-STRAND BREAK REPAIR RAD50 ATPASE, PUTATIVE-RELATED"/>
    <property type="match status" value="1"/>
</dbReference>
<keyword evidence="2" id="KW-0472">Membrane</keyword>
<feature type="coiled-coil region" evidence="1">
    <location>
        <begin position="647"/>
        <end position="674"/>
    </location>
</feature>
<accession>A0A101IP66</accession>
<feature type="coiled-coil region" evidence="1">
    <location>
        <begin position="704"/>
        <end position="731"/>
    </location>
</feature>
<gene>
    <name evidence="4" type="ORF">XE10_1987</name>
</gene>
<feature type="coiled-coil region" evidence="1">
    <location>
        <begin position="372"/>
        <end position="399"/>
    </location>
</feature>
<evidence type="ECO:0000259" key="3">
    <source>
        <dbReference type="Pfam" id="PF13514"/>
    </source>
</evidence>
<comment type="caution">
    <text evidence="4">The sequence shown here is derived from an EMBL/GenBank/DDBJ whole genome shotgun (WGS) entry which is preliminary data.</text>
</comment>
<feature type="coiled-coil region" evidence="1">
    <location>
        <begin position="183"/>
        <end position="241"/>
    </location>
</feature>
<evidence type="ECO:0000256" key="1">
    <source>
        <dbReference type="SAM" id="Coils"/>
    </source>
</evidence>
<organism evidence="4 5">
    <name type="scientific">Methanoculleus marisnigri</name>
    <dbReference type="NCBI Taxonomy" id="2198"/>
    <lineage>
        <taxon>Archaea</taxon>
        <taxon>Methanobacteriati</taxon>
        <taxon>Methanobacteriota</taxon>
        <taxon>Stenosarchaea group</taxon>
        <taxon>Methanomicrobia</taxon>
        <taxon>Methanomicrobiales</taxon>
        <taxon>Methanomicrobiaceae</taxon>
        <taxon>Methanoculleus</taxon>
    </lineage>
</organism>
<dbReference type="AlphaFoldDB" id="A0A101IP66"/>
<name>A0A101IP66_9EURY</name>
<evidence type="ECO:0000313" key="5">
    <source>
        <dbReference type="Proteomes" id="UP000054598"/>
    </source>
</evidence>
<feature type="transmembrane region" description="Helical" evidence="2">
    <location>
        <begin position="474"/>
        <end position="492"/>
    </location>
</feature>
<dbReference type="PATRIC" id="fig|2198.3.peg.18"/>
<feature type="domain" description="YhaN AAA" evidence="3">
    <location>
        <begin position="1"/>
        <end position="205"/>
    </location>
</feature>
<evidence type="ECO:0000313" key="4">
    <source>
        <dbReference type="EMBL" id="KUK98728.1"/>
    </source>
</evidence>
<keyword evidence="2" id="KW-1133">Transmembrane helix</keyword>
<dbReference type="Pfam" id="PF13514">
    <property type="entry name" value="AAA_27"/>
    <property type="match status" value="1"/>
</dbReference>
<reference evidence="5" key="1">
    <citation type="journal article" date="2015" name="MBio">
        <title>Genome-Resolved Metagenomic Analysis Reveals Roles for Candidate Phyla and Other Microbial Community Members in Biogeochemical Transformations in Oil Reservoirs.</title>
        <authorList>
            <person name="Hu P."/>
            <person name="Tom L."/>
            <person name="Singh A."/>
            <person name="Thomas B.C."/>
            <person name="Baker B.J."/>
            <person name="Piceno Y.M."/>
            <person name="Andersen G.L."/>
            <person name="Banfield J.F."/>
        </authorList>
    </citation>
    <scope>NUCLEOTIDE SEQUENCE [LARGE SCALE GENOMIC DNA]</scope>
</reference>
<dbReference type="PANTHER" id="PTHR41259">
    <property type="entry name" value="DOUBLE-STRAND BREAK REPAIR RAD50 ATPASE, PUTATIVE-RELATED"/>
    <property type="match status" value="1"/>
</dbReference>
<keyword evidence="1" id="KW-0175">Coiled coil</keyword>
<sequence length="1013" mass="114468">MKINGLYIDGFGIFHDTEFSSLSPKVTVVRGRNESGKTTLLAFLRRMIFGFPRKAKGVNLYEPLNGGVQGGRLLIESGEGAQYTLQRDSDKKAPRILLPDGSHANIPPSKLIGSADQSFFENVFAFGLDELQNFETLSAESIQSHLMSAGAGMTKIPIPNVQQDLATKIRNLYFKGEKGAPTISKKIKEVKELESDLRSLSKTKAEYDRCCEEREEIERELAGIKREKARVEREIKIKENILGVKDDWDSYCQATEELERLPELESFPEKGVDRLELLNERIEALASQCTDSDIKYQQNAREIGAIVLDERVLSNDKRIQKLDREKDRYLSDRQEIQNLEWQCGTDRKDLTDLIQSVQKGWTEEDLLSFDASSSAKNRVDTFENDFKQYEREIWELHRQREEQGKALDYLAIHVPKLEQKKIEHDHLVQREAELGTEYGQRAALTRPEIPLWPAGVIVIAGVISLLAGLLQESILPGGVIFVLLMIVALIYYRSARSGQGEAAPAPGGVQNEDILSMAHLRRNKEAEIRELENGVLEKARSCGISGIPDNATVAARRREIEEVSRSVTERDGICRQIREKETTLEASESDLLKKEAAIRTRENDLEVLTNEWRTWLASAGLDAALSPATVHGVFSTVKEARQKSNIITRSRERLAELSQRVSDFETEVANVLEVCGIVSSGSCDTDVHALAVSLETNRTTKTGLDTLQNEQRRLEVELNALNEQITQKGEERNKLFRSGFAEDEEGFRRNGATWDRKMACTTVINGAESRLRRAAGRDESYPGFIEMLNGSDFLIVAQEKDLLAEKLSEIEGTSNGLHVRLGELKTNLEHLENDDAASVKRNERESILEDIHVDSREWAKLTIAQYILGKAIERYERERQPAVYQQAQEYFAAITDGKYRRILKPIDSSEILVEDKSGRRLDARSLSRGTSEQLYLALRFGYISEFIKHDEPLPIIFDDILVNFDPERKKNSCKAISQLAESNQVLFFTCHPETVEILLEKSPDVQVIDLEGV</sequence>
<feature type="transmembrane region" description="Helical" evidence="2">
    <location>
        <begin position="449"/>
        <end position="467"/>
    </location>
</feature>
<protein>
    <recommendedName>
        <fullName evidence="3">YhaN AAA domain-containing protein</fullName>
    </recommendedName>
</protein>
<evidence type="ECO:0000256" key="2">
    <source>
        <dbReference type="SAM" id="Phobius"/>
    </source>
</evidence>
<keyword evidence="2" id="KW-0812">Transmembrane</keyword>
<dbReference type="InterPro" id="IPR027417">
    <property type="entry name" value="P-loop_NTPase"/>
</dbReference>
<dbReference type="SUPFAM" id="SSF52540">
    <property type="entry name" value="P-loop containing nucleoside triphosphate hydrolases"/>
    <property type="match status" value="1"/>
</dbReference>
<dbReference type="EMBL" id="LGHE01000308">
    <property type="protein sequence ID" value="KUK98728.1"/>
    <property type="molecule type" value="Genomic_DNA"/>
</dbReference>
<dbReference type="Gene3D" id="3.40.50.300">
    <property type="entry name" value="P-loop containing nucleotide triphosphate hydrolases"/>
    <property type="match status" value="2"/>
</dbReference>
<dbReference type="InterPro" id="IPR038734">
    <property type="entry name" value="YhaN_AAA"/>
</dbReference>
<dbReference type="Proteomes" id="UP000054598">
    <property type="component" value="Unassembled WGS sequence"/>
</dbReference>